<feature type="binding site" evidence="11">
    <location>
        <position position="185"/>
    </location>
    <ligand>
        <name>Zn(2+)</name>
        <dbReference type="ChEBI" id="CHEBI:29105"/>
    </ligand>
</feature>
<keyword evidence="10 11" id="KW-0067">ATP-binding</keyword>
<evidence type="ECO:0000313" key="16">
    <source>
        <dbReference type="EMBL" id="QHM71179.1"/>
    </source>
</evidence>
<evidence type="ECO:0000256" key="10">
    <source>
        <dbReference type="ARBA" id="ARBA00022840"/>
    </source>
</evidence>
<dbReference type="GO" id="GO:0005524">
    <property type="term" value="F:ATP binding"/>
    <property type="evidence" value="ECO:0007669"/>
    <property type="project" value="UniProtKB-UniRule"/>
</dbReference>
<dbReference type="RefSeq" id="WP_160621185.1">
    <property type="nucleotide sequence ID" value="NZ_CP028271.1"/>
</dbReference>
<dbReference type="FunFam" id="3.30.60.20:FF:000017">
    <property type="entry name" value="Thymidine kinase"/>
    <property type="match status" value="1"/>
</dbReference>
<organism evidence="16 17">
    <name type="scientific">Mixta intestinalis</name>
    <dbReference type="NCBI Taxonomy" id="1615494"/>
    <lineage>
        <taxon>Bacteria</taxon>
        <taxon>Pseudomonadati</taxon>
        <taxon>Pseudomonadota</taxon>
        <taxon>Gammaproteobacteria</taxon>
        <taxon>Enterobacterales</taxon>
        <taxon>Erwiniaceae</taxon>
        <taxon>Mixta</taxon>
    </lineage>
</organism>
<evidence type="ECO:0000256" key="7">
    <source>
        <dbReference type="ARBA" id="ARBA00022741"/>
    </source>
</evidence>
<keyword evidence="7 11" id="KW-0547">Nucleotide-binding</keyword>
<dbReference type="GO" id="GO:0008270">
    <property type="term" value="F:zinc ion binding"/>
    <property type="evidence" value="ECO:0007669"/>
    <property type="project" value="UniProtKB-UniRule"/>
</dbReference>
<protein>
    <recommendedName>
        <fullName evidence="2 11">Thymidine kinase</fullName>
        <ecNumber evidence="2 11">2.7.1.21</ecNumber>
    </recommendedName>
</protein>
<dbReference type="PIRSF" id="PIRSF035805">
    <property type="entry name" value="TK_cell"/>
    <property type="match status" value="1"/>
</dbReference>
<dbReference type="InterPro" id="IPR020633">
    <property type="entry name" value="Thymidine_kinase_CS"/>
</dbReference>
<keyword evidence="9 11" id="KW-0862">Zinc</keyword>
<feature type="active site" description="Proton acceptor" evidence="11 12">
    <location>
        <position position="88"/>
    </location>
</feature>
<keyword evidence="8 11" id="KW-0418">Kinase</keyword>
<comment type="subcellular location">
    <subcellularLocation>
        <location evidence="11">Cytoplasm</location>
    </subcellularLocation>
</comment>
<dbReference type="Proteomes" id="UP000464053">
    <property type="component" value="Chromosome"/>
</dbReference>
<dbReference type="KEGG" id="mint:C7M51_01462"/>
<dbReference type="SUPFAM" id="SSF57716">
    <property type="entry name" value="Glucocorticoid receptor-like (DNA-binding domain)"/>
    <property type="match status" value="1"/>
</dbReference>
<dbReference type="Gene3D" id="3.40.50.300">
    <property type="entry name" value="P-loop containing nucleotide triphosphate hydrolases"/>
    <property type="match status" value="1"/>
</dbReference>
<keyword evidence="4 11" id="KW-0237">DNA synthesis</keyword>
<evidence type="ECO:0000256" key="6">
    <source>
        <dbReference type="ARBA" id="ARBA00022723"/>
    </source>
</evidence>
<dbReference type="Gene3D" id="3.30.60.20">
    <property type="match status" value="1"/>
</dbReference>
<accession>A0A6P1PZ94</accession>
<evidence type="ECO:0000256" key="2">
    <source>
        <dbReference type="ARBA" id="ARBA00012118"/>
    </source>
</evidence>
<dbReference type="FunFam" id="3.40.50.300:FF:000323">
    <property type="entry name" value="Thymidine kinase"/>
    <property type="match status" value="1"/>
</dbReference>
<gene>
    <name evidence="11 16" type="primary">tdk</name>
    <name evidence="16" type="ORF">C7M51_01462</name>
</gene>
<evidence type="ECO:0000313" key="17">
    <source>
        <dbReference type="Proteomes" id="UP000464053"/>
    </source>
</evidence>
<dbReference type="PROSITE" id="PS00603">
    <property type="entry name" value="TK_CELLULAR_TYPE"/>
    <property type="match status" value="1"/>
</dbReference>
<reference evidence="16 17" key="1">
    <citation type="submission" date="2018-03" db="EMBL/GenBank/DDBJ databases">
        <title>Pantoea intestinalis SRCM103226 isolated form the mealworm.</title>
        <authorList>
            <person name="Jeong D.-Y."/>
            <person name="Kim J.W."/>
        </authorList>
    </citation>
    <scope>NUCLEOTIDE SEQUENCE [LARGE SCALE GENOMIC DNA]</scope>
    <source>
        <strain evidence="16 17">SRCM103226</strain>
    </source>
</reference>
<evidence type="ECO:0000256" key="8">
    <source>
        <dbReference type="ARBA" id="ARBA00022777"/>
    </source>
</evidence>
<proteinExistence type="inferred from homology"/>
<feature type="binding site" evidence="13">
    <location>
        <position position="178"/>
    </location>
    <ligand>
        <name>substrate</name>
    </ligand>
</feature>
<evidence type="ECO:0000256" key="15">
    <source>
        <dbReference type="RuleBase" id="RU004165"/>
    </source>
</evidence>
<evidence type="ECO:0000256" key="11">
    <source>
        <dbReference type="HAMAP-Rule" id="MF_00124"/>
    </source>
</evidence>
<dbReference type="PANTHER" id="PTHR11441:SF0">
    <property type="entry name" value="THYMIDINE KINASE, CYTOSOLIC"/>
    <property type="match status" value="1"/>
</dbReference>
<dbReference type="OrthoDB" id="9781579at2"/>
<comment type="subunit">
    <text evidence="11">Homotetramer.</text>
</comment>
<evidence type="ECO:0000256" key="3">
    <source>
        <dbReference type="ARBA" id="ARBA00022490"/>
    </source>
</evidence>
<dbReference type="AlphaFoldDB" id="A0A6P1PZ94"/>
<dbReference type="InterPro" id="IPR001267">
    <property type="entry name" value="Thymidine_kinase"/>
</dbReference>
<comment type="catalytic activity">
    <reaction evidence="11 14">
        <text>thymidine + ATP = dTMP + ADP + H(+)</text>
        <dbReference type="Rhea" id="RHEA:19129"/>
        <dbReference type="ChEBI" id="CHEBI:15378"/>
        <dbReference type="ChEBI" id="CHEBI:17748"/>
        <dbReference type="ChEBI" id="CHEBI:30616"/>
        <dbReference type="ChEBI" id="CHEBI:63528"/>
        <dbReference type="ChEBI" id="CHEBI:456216"/>
        <dbReference type="EC" id="2.7.1.21"/>
    </reaction>
</comment>
<dbReference type="PANTHER" id="PTHR11441">
    <property type="entry name" value="THYMIDINE KINASE"/>
    <property type="match status" value="1"/>
</dbReference>
<evidence type="ECO:0000256" key="14">
    <source>
        <dbReference type="RuleBase" id="RU000544"/>
    </source>
</evidence>
<dbReference type="NCBIfam" id="NF003298">
    <property type="entry name" value="PRK04296.1-3"/>
    <property type="match status" value="1"/>
</dbReference>
<dbReference type="GO" id="GO:0046104">
    <property type="term" value="P:thymidine metabolic process"/>
    <property type="evidence" value="ECO:0007669"/>
    <property type="project" value="TreeGrafter"/>
</dbReference>
<feature type="binding site" evidence="11">
    <location>
        <position position="145"/>
    </location>
    <ligand>
        <name>Zn(2+)</name>
        <dbReference type="ChEBI" id="CHEBI:29105"/>
    </ligand>
</feature>
<evidence type="ECO:0000256" key="9">
    <source>
        <dbReference type="ARBA" id="ARBA00022833"/>
    </source>
</evidence>
<dbReference type="SUPFAM" id="SSF52540">
    <property type="entry name" value="P-loop containing nucleoside triphosphate hydrolases"/>
    <property type="match status" value="1"/>
</dbReference>
<dbReference type="GO" id="GO:0005829">
    <property type="term" value="C:cytosol"/>
    <property type="evidence" value="ECO:0007669"/>
    <property type="project" value="TreeGrafter"/>
</dbReference>
<comment type="similarity">
    <text evidence="1 11 15">Belongs to the thymidine kinase family.</text>
</comment>
<evidence type="ECO:0000256" key="13">
    <source>
        <dbReference type="PIRSR" id="PIRSR035805-2"/>
    </source>
</evidence>
<sequence>MAQLYFYYSAMNAGKSTALLQSSYNYQERGMRTLVWTAEIDDRFGSGKVSSRIGLSSPAKLYNSQTLLMHEITEEHQKKPVHCILVDECQFLTRDQVRELSDVVDYLDIPVLCYGLRTDFLGELFSGSQYLLAWADKLVELKSICHCGRKAGMVLRLDGNGKPFAEGEQVVIGGNERYLSVCRKHYKEALANGFLTPVKLD</sequence>
<feature type="binding site" evidence="11">
    <location>
        <position position="182"/>
    </location>
    <ligand>
        <name>Zn(2+)</name>
        <dbReference type="ChEBI" id="CHEBI:29105"/>
    </ligand>
</feature>
<dbReference type="Pfam" id="PF00265">
    <property type="entry name" value="TK"/>
    <property type="match status" value="1"/>
</dbReference>
<feature type="binding site" evidence="11">
    <location>
        <begin position="9"/>
        <end position="16"/>
    </location>
    <ligand>
        <name>ATP</name>
        <dbReference type="ChEBI" id="CHEBI:30616"/>
    </ligand>
</feature>
<dbReference type="HAMAP" id="MF_00124">
    <property type="entry name" value="Thymidine_kinase"/>
    <property type="match status" value="1"/>
</dbReference>
<dbReference type="InterPro" id="IPR027417">
    <property type="entry name" value="P-loop_NTPase"/>
</dbReference>
<keyword evidence="17" id="KW-1185">Reference proteome</keyword>
<keyword evidence="3 11" id="KW-0963">Cytoplasm</keyword>
<dbReference type="EC" id="2.7.1.21" evidence="2 11"/>
<name>A0A6P1PZ94_9GAMM</name>
<dbReference type="GO" id="GO:0004797">
    <property type="term" value="F:thymidine kinase activity"/>
    <property type="evidence" value="ECO:0007669"/>
    <property type="project" value="UniProtKB-UniRule"/>
</dbReference>
<evidence type="ECO:0000256" key="12">
    <source>
        <dbReference type="PIRSR" id="PIRSR035805-1"/>
    </source>
</evidence>
<evidence type="ECO:0000256" key="4">
    <source>
        <dbReference type="ARBA" id="ARBA00022634"/>
    </source>
</evidence>
<evidence type="ECO:0000256" key="1">
    <source>
        <dbReference type="ARBA" id="ARBA00007587"/>
    </source>
</evidence>
<dbReference type="EMBL" id="CP028271">
    <property type="protein sequence ID" value="QHM71179.1"/>
    <property type="molecule type" value="Genomic_DNA"/>
</dbReference>
<keyword evidence="5 11" id="KW-0808">Transferase</keyword>
<feature type="binding site" evidence="11">
    <location>
        <begin position="87"/>
        <end position="90"/>
    </location>
    <ligand>
        <name>ATP</name>
        <dbReference type="ChEBI" id="CHEBI:30616"/>
    </ligand>
</feature>
<dbReference type="GO" id="GO:0071897">
    <property type="term" value="P:DNA biosynthetic process"/>
    <property type="evidence" value="ECO:0007669"/>
    <property type="project" value="UniProtKB-KW"/>
</dbReference>
<feature type="binding site" evidence="13">
    <location>
        <begin position="170"/>
        <end position="173"/>
    </location>
    <ligand>
        <name>substrate</name>
    </ligand>
</feature>
<keyword evidence="6 11" id="KW-0479">Metal-binding</keyword>
<evidence type="ECO:0000256" key="5">
    <source>
        <dbReference type="ARBA" id="ARBA00022679"/>
    </source>
</evidence>
<feature type="binding site" evidence="11">
    <location>
        <position position="147"/>
    </location>
    <ligand>
        <name>Zn(2+)</name>
        <dbReference type="ChEBI" id="CHEBI:29105"/>
    </ligand>
</feature>
<dbReference type="NCBIfam" id="NF003300">
    <property type="entry name" value="PRK04296.1-5"/>
    <property type="match status" value="1"/>
</dbReference>